<dbReference type="Proteomes" id="UP000244929">
    <property type="component" value="Chromosome"/>
</dbReference>
<dbReference type="InterPro" id="IPR008964">
    <property type="entry name" value="Invasin/intimin_cell_adhesion"/>
</dbReference>
<dbReference type="SUPFAM" id="SSF49373">
    <property type="entry name" value="Invasin/intimin cell-adhesion fragments"/>
    <property type="match status" value="1"/>
</dbReference>
<dbReference type="Gene3D" id="2.60.40.1080">
    <property type="match status" value="1"/>
</dbReference>
<dbReference type="EMBL" id="CP029186">
    <property type="protein sequence ID" value="AWH83626.1"/>
    <property type="molecule type" value="Genomic_DNA"/>
</dbReference>
<organism evidence="5 6">
    <name type="scientific">Flavobacterium album</name>
    <dbReference type="NCBI Taxonomy" id="2175091"/>
    <lineage>
        <taxon>Bacteria</taxon>
        <taxon>Pseudomonadati</taxon>
        <taxon>Bacteroidota</taxon>
        <taxon>Flavobacteriia</taxon>
        <taxon>Flavobacteriales</taxon>
        <taxon>Flavobacteriaceae</taxon>
        <taxon>Flavobacterium</taxon>
    </lineage>
</organism>
<dbReference type="Pfam" id="PF13585">
    <property type="entry name" value="CHU_C"/>
    <property type="match status" value="1"/>
</dbReference>
<keyword evidence="6" id="KW-1185">Reference proteome</keyword>
<evidence type="ECO:0000259" key="2">
    <source>
        <dbReference type="Pfam" id="PF02368"/>
    </source>
</evidence>
<dbReference type="Pfam" id="PF02368">
    <property type="entry name" value="Big_2"/>
    <property type="match status" value="1"/>
</dbReference>
<dbReference type="OrthoDB" id="607469at2"/>
<dbReference type="InterPro" id="IPR026341">
    <property type="entry name" value="T9SS_type_B"/>
</dbReference>
<dbReference type="Pfam" id="PF23759">
    <property type="entry name" value="GBD_T9SS_assoc"/>
    <property type="match status" value="1"/>
</dbReference>
<feature type="signal peptide" evidence="1">
    <location>
        <begin position="1"/>
        <end position="22"/>
    </location>
</feature>
<feature type="domain" description="Ig-like" evidence="3">
    <location>
        <begin position="415"/>
        <end position="490"/>
    </location>
</feature>
<accession>A0A2S1QTC6</accession>
<sequence length="1753" mass="179348">MKNITLLCISLFLYTTFSYASAGLTAPPVNDECASATWLTVNTGQSCTSSTAAAFATATVSSQGTTCTTQNGGDIWYQFTATSSNHSISLSNFTGTPQPAVLVLYEGDCATLTQLYCSVNNVINANGLIPGMTYKLRTYYNLASPNNNSGFSICVATLPAPSSSNQTDCLITTINYSFESPPPPAPTTFPVFVNHNAVQGWRTTASDQMMEFWVVPNYENVPSYDGTQFIELNANLVSGVYQDYATPQPTVFNYGFAHRGRQGTDTCQLLAGPPGGPYTSVQTATTGNTAWGYYTGSYTVPAGQTTTRFIFQSVSSVGGASVGNYLDAISFTANNGILSSNPFNMGCGTGTANIAAAGTGTWVAHSDNPSSTVIANPSGNNTSITGFGAQGVYHFDWNTAYCTSTLTINFAGQEPPVPVVADVTYCQGQQADPLTAEAVPGNTLNWYPDDGAGGPPVPSTAATGTTTYYVSQTSPEGCESVAEPITVTVNTATPPVTTFSLPADTCHDGGNITPTTSTGFTSGGQFSSAAGLSIDPATGQINVASSTPGSYTVTYEITEDLSTCRIGGSSTADIIINDTPAVPDVTVTQPACDAPTGTITVNAPVGTGLLYSLDGMNYQPNPVFSGLAGGNYSVYVQNAAGCTSAPDNVTVNASMTTPAVATYNVVQPSCSSSTGTITVTAPTGAGLTYSIDGTTFQSGTSFTGLAGGTDYVVTVQNASGCTSVTNPITINAAPVMPDVPNVSTGQPDCTTPMGSITVESPLNASFTYSIDGTNYQLNPDFTGVTAGNYTVYIKSSTGCISTLSNVVIDASPFTPAAATYTVVQPTCTSATGTINVTAPVGTGYTYSIDGTTFQSGTAFSGLAGNASYTITTKNAAGCVSTSAPVTINPQPAIPEVADVTIVQPVCEIPTGSITINSPVGTAYTYSVNGTSYQASTEFANLAPADYTVYVKNASGCISQLYPATISSAAAAPPIATLQDQHPDCTTSTGTLTVLAPLGEQYTYSIDGVNFQAGTVFSGLNGGSAYSVTVKNALGCTSITVPVAIHTAPVVPTTPTATVVQPSCGDPGSITVNLPLGAGFTYSINGTTFQPNPVFMNPAPGNYTLTVKSSGGCTATSGPYSITPGLAGPGAPVLSVTQATCATPTGSISVVSPIANTLTYSIDGTTYGPGSDFLNLSPGTYTVYVQSPNGCINTQSATIAPQPVTPAPAVAFVTQADCTTGANIVITSPLGSGLTYSINGTTFQSGTTFVNVPAGNYTITTKSSGGCISVSGPYTVNPSPTAPSMPVVSITQPFCATTTGTITVSSPAAPGMTYSIGSGFQVSNIFTNVAPGTYVLTAQNADGCTSNKSVTINPAQALPAVASVTVVNPDCDHLKGTITIDSPIGAGLSYSINGTSFQTGTYFANIAPGNYTVTVKNSDGCTSVTPVIAIANPTPIVNAGIITGGTEVCAGETLQLANVVTGGTWSSSSPAVATISATGEVTGLSEGYTLITYDVPGTATECHNTATLLFSVNGLPDLDIHDAFLCENLTTGEYSSTTLDTGLSGGYTFTWDKDGTALPDLSAAITVDEPGVYTVTITDTTTGCTGTATSTVGVSSVPLAIVEAGSDFQNNQTITVSVTGGSGNYMYSLDGGPFQSEPYFTNIGQGEYTVTVKDTNGCGETVYSVTALNYPHFFSPNGDGERDTWNITGLSSYTTEISIFDRFGKAIAVVKPGGHGWDGTFNGAVLPATDYWFVVKYKSNGKDKEFKSHFSLIR</sequence>
<proteinExistence type="predicted"/>
<dbReference type="NCBIfam" id="TIGR04131">
    <property type="entry name" value="Bac_Flav_CTERM"/>
    <property type="match status" value="1"/>
</dbReference>
<keyword evidence="1" id="KW-0732">Signal</keyword>
<evidence type="ECO:0000259" key="4">
    <source>
        <dbReference type="Pfam" id="PF23759"/>
    </source>
</evidence>
<evidence type="ECO:0008006" key="7">
    <source>
        <dbReference type="Google" id="ProtNLM"/>
    </source>
</evidence>
<dbReference type="Pfam" id="PF19081">
    <property type="entry name" value="Ig_7"/>
    <property type="match status" value="1"/>
</dbReference>
<evidence type="ECO:0000313" key="6">
    <source>
        <dbReference type="Proteomes" id="UP000244929"/>
    </source>
</evidence>
<evidence type="ECO:0000259" key="3">
    <source>
        <dbReference type="Pfam" id="PF19081"/>
    </source>
</evidence>
<feature type="domain" description="T9SS-like galactose binding" evidence="4">
    <location>
        <begin position="30"/>
        <end position="151"/>
    </location>
</feature>
<feature type="domain" description="BIG2" evidence="2">
    <location>
        <begin position="1461"/>
        <end position="1491"/>
    </location>
</feature>
<reference evidence="5 6" key="1">
    <citation type="submission" date="2018-04" db="EMBL/GenBank/DDBJ databases">
        <title>Genome sequencing of Flavobacterium sp. HYN0059.</title>
        <authorList>
            <person name="Yi H."/>
            <person name="Baek C."/>
        </authorList>
    </citation>
    <scope>NUCLEOTIDE SEQUENCE [LARGE SCALE GENOMIC DNA]</scope>
    <source>
        <strain evidence="5 6">HYN0059</strain>
    </source>
</reference>
<evidence type="ECO:0000256" key="1">
    <source>
        <dbReference type="SAM" id="SignalP"/>
    </source>
</evidence>
<dbReference type="InterPro" id="IPR003343">
    <property type="entry name" value="Big_2"/>
</dbReference>
<evidence type="ECO:0000313" key="5">
    <source>
        <dbReference type="EMBL" id="AWH83626.1"/>
    </source>
</evidence>
<protein>
    <recommendedName>
        <fullName evidence="7">Ig-like domain-containing protein</fullName>
    </recommendedName>
</protein>
<name>A0A2S1QTC6_9FLAO</name>
<gene>
    <name evidence="5" type="ORF">HYN59_00180</name>
</gene>
<dbReference type="KEGG" id="falb:HYN59_00180"/>
<dbReference type="InterPro" id="IPR044023">
    <property type="entry name" value="Ig_7"/>
</dbReference>
<feature type="chain" id="PRO_5015496341" description="Ig-like domain-containing protein" evidence="1">
    <location>
        <begin position="23"/>
        <end position="1753"/>
    </location>
</feature>
<dbReference type="InterPro" id="IPR056600">
    <property type="entry name" value="GBD_T9SS_assoc"/>
</dbReference>
<dbReference type="RefSeq" id="WP_108776342.1">
    <property type="nucleotide sequence ID" value="NZ_CP029186.1"/>
</dbReference>